<dbReference type="Gene3D" id="3.40.50.720">
    <property type="entry name" value="NAD(P)-binding Rossmann-like Domain"/>
    <property type="match status" value="1"/>
</dbReference>
<name>A0AAV1J4W9_9NEOP</name>
<keyword evidence="3" id="KW-0812">Transmembrane</keyword>
<dbReference type="GO" id="GO:0016616">
    <property type="term" value="F:oxidoreductase activity, acting on the CH-OH group of donors, NAD or NADP as acceptor"/>
    <property type="evidence" value="ECO:0007669"/>
    <property type="project" value="TreeGrafter"/>
</dbReference>
<evidence type="ECO:0000256" key="3">
    <source>
        <dbReference type="SAM" id="Phobius"/>
    </source>
</evidence>
<feature type="transmembrane region" description="Helical" evidence="3">
    <location>
        <begin position="45"/>
        <end position="67"/>
    </location>
</feature>
<evidence type="ECO:0000256" key="2">
    <source>
        <dbReference type="ARBA" id="ARBA00023002"/>
    </source>
</evidence>
<dbReference type="EMBL" id="CAVLEF010000005">
    <property type="protein sequence ID" value="CAK1544411.1"/>
    <property type="molecule type" value="Genomic_DNA"/>
</dbReference>
<accession>A0AAV1J4W9</accession>
<dbReference type="SUPFAM" id="SSF51735">
    <property type="entry name" value="NAD(P)-binding Rossmann-fold domains"/>
    <property type="match status" value="1"/>
</dbReference>
<dbReference type="Pfam" id="PF00106">
    <property type="entry name" value="adh_short"/>
    <property type="match status" value="1"/>
</dbReference>
<dbReference type="Proteomes" id="UP001497472">
    <property type="component" value="Unassembled WGS sequence"/>
</dbReference>
<keyword evidence="5" id="KW-1185">Reference proteome</keyword>
<dbReference type="GO" id="GO:0005811">
    <property type="term" value="C:lipid droplet"/>
    <property type="evidence" value="ECO:0007669"/>
    <property type="project" value="TreeGrafter"/>
</dbReference>
<evidence type="ECO:0000313" key="4">
    <source>
        <dbReference type="EMBL" id="CAK1544411.1"/>
    </source>
</evidence>
<organism evidence="4 5">
    <name type="scientific">Leptosia nina</name>
    <dbReference type="NCBI Taxonomy" id="320188"/>
    <lineage>
        <taxon>Eukaryota</taxon>
        <taxon>Metazoa</taxon>
        <taxon>Ecdysozoa</taxon>
        <taxon>Arthropoda</taxon>
        <taxon>Hexapoda</taxon>
        <taxon>Insecta</taxon>
        <taxon>Pterygota</taxon>
        <taxon>Neoptera</taxon>
        <taxon>Endopterygota</taxon>
        <taxon>Lepidoptera</taxon>
        <taxon>Glossata</taxon>
        <taxon>Ditrysia</taxon>
        <taxon>Papilionoidea</taxon>
        <taxon>Pieridae</taxon>
        <taxon>Pierinae</taxon>
        <taxon>Leptosia</taxon>
    </lineage>
</organism>
<comment type="similarity">
    <text evidence="1">Belongs to the short-chain dehydrogenases/reductases (SDR) family.</text>
</comment>
<keyword evidence="3" id="KW-0472">Membrane</keyword>
<comment type="caution">
    <text evidence="4">The sequence shown here is derived from an EMBL/GenBank/DDBJ whole genome shotgun (WGS) entry which is preliminary data.</text>
</comment>
<keyword evidence="2" id="KW-0560">Oxidoreductase</keyword>
<keyword evidence="3" id="KW-1133">Transmembrane helix</keyword>
<dbReference type="InterPro" id="IPR002347">
    <property type="entry name" value="SDR_fam"/>
</dbReference>
<reference evidence="4 5" key="1">
    <citation type="submission" date="2023-11" db="EMBL/GenBank/DDBJ databases">
        <authorList>
            <person name="Okamura Y."/>
        </authorList>
    </citation>
    <scope>NUCLEOTIDE SEQUENCE [LARGE SCALE GENOMIC DNA]</scope>
</reference>
<dbReference type="PANTHER" id="PTHR24322">
    <property type="entry name" value="PKSB"/>
    <property type="match status" value="1"/>
</dbReference>
<protein>
    <submittedName>
        <fullName evidence="4">Uncharacterized protein</fullName>
    </submittedName>
</protein>
<proteinExistence type="inferred from homology"/>
<dbReference type="PANTHER" id="PTHR24322:SF736">
    <property type="entry name" value="RETINOL DEHYDROGENASE 10"/>
    <property type="match status" value="1"/>
</dbReference>
<sequence>MLYSGVWDSQLIFLTNFNCIMSSKSISIISKIFNPMLPFQMLLRVYSLCVLTVDIIVVYINTIFAIIKSVAEFFIPRPMKSLENETALVIGAGRGVGRSLAMQLADLGVTVICVDINEDNNRKTAEYIKSQGFSVFCYTCDITKKENIVELATSLEGEVGFVSMLFHCCGIPSPRSLITQPPQDIHATMDLTLTSYIWLIDQFMPQMKAKSHGHIIALTSVAGLSYNKELMPLSVAQFAVQGLAKSLMEDLRVNKINGVYITLSHIYPFIVTDNSDLRSKIPSYFGTITPDKAANAILESVRRNYAEASVPKHLLYLGNVLRVLPRKATVMIRDLLDTGVDFA</sequence>
<evidence type="ECO:0000256" key="1">
    <source>
        <dbReference type="ARBA" id="ARBA00006484"/>
    </source>
</evidence>
<feature type="transmembrane region" description="Helical" evidence="3">
    <location>
        <begin position="12"/>
        <end position="33"/>
    </location>
</feature>
<dbReference type="PRINTS" id="PR00081">
    <property type="entry name" value="GDHRDH"/>
</dbReference>
<dbReference type="InterPro" id="IPR036291">
    <property type="entry name" value="NAD(P)-bd_dom_sf"/>
</dbReference>
<dbReference type="AlphaFoldDB" id="A0AAV1J4W9"/>
<gene>
    <name evidence="4" type="ORF">LNINA_LOCUS4162</name>
</gene>
<evidence type="ECO:0000313" key="5">
    <source>
        <dbReference type="Proteomes" id="UP001497472"/>
    </source>
</evidence>